<keyword evidence="2 5" id="KW-0812">Transmembrane</keyword>
<name>A0A6N8GLN0_9MICC</name>
<evidence type="ECO:0000256" key="2">
    <source>
        <dbReference type="ARBA" id="ARBA00022692"/>
    </source>
</evidence>
<evidence type="ECO:0000256" key="5">
    <source>
        <dbReference type="SAM" id="Phobius"/>
    </source>
</evidence>
<sequence length="215" mass="22912">MPDQRLVSGARPAGPLAAVPAGPKFALLFLASIALYAVPGLPAQTGFFVLAVAAVLLTRTPLLRLARMLAGLFLVVGIVTVTLALTAGWDTATISALRLLSLCFLAYAVTLSTAFSEMLALFQTLLRPARHLGLNPAQISLALSMTIRFIPEIRAQYLAIREAQFARGLHHRPVAVLVPLLVRTLESAQEISAAIDARCYDSDPPDPRPAPPVSD</sequence>
<dbReference type="GO" id="GO:0005886">
    <property type="term" value="C:plasma membrane"/>
    <property type="evidence" value="ECO:0007669"/>
    <property type="project" value="UniProtKB-ARBA"/>
</dbReference>
<dbReference type="EMBL" id="WOGU01000006">
    <property type="protein sequence ID" value="MUN63142.1"/>
    <property type="molecule type" value="Genomic_DNA"/>
</dbReference>
<gene>
    <name evidence="6" type="ORF">GMA12_08320</name>
</gene>
<evidence type="ECO:0000313" key="6">
    <source>
        <dbReference type="EMBL" id="MUN63142.1"/>
    </source>
</evidence>
<accession>A0A6N8GLN0</accession>
<proteinExistence type="predicted"/>
<comment type="caution">
    <text evidence="6">The sequence shown here is derived from an EMBL/GenBank/DDBJ whole genome shotgun (WGS) entry which is preliminary data.</text>
</comment>
<dbReference type="InterPro" id="IPR003339">
    <property type="entry name" value="ABC/ECF_trnsptr_transmembrane"/>
</dbReference>
<dbReference type="Pfam" id="PF02361">
    <property type="entry name" value="CbiQ"/>
    <property type="match status" value="1"/>
</dbReference>
<dbReference type="PANTHER" id="PTHR33514:SF13">
    <property type="entry name" value="PROTEIN ABCI12, CHLOROPLASTIC"/>
    <property type="match status" value="1"/>
</dbReference>
<comment type="subcellular location">
    <subcellularLocation>
        <location evidence="1">Membrane</location>
        <topology evidence="1">Multi-pass membrane protein</topology>
    </subcellularLocation>
</comment>
<keyword evidence="3 5" id="KW-1133">Transmembrane helix</keyword>
<protein>
    <submittedName>
        <fullName evidence="6">Energy-coupling factor transporter transmembrane protein EcfT</fullName>
    </submittedName>
</protein>
<organism evidence="6 7">
    <name type="scientific">Kocuria sediminis</name>
    <dbReference type="NCBI Taxonomy" id="1038857"/>
    <lineage>
        <taxon>Bacteria</taxon>
        <taxon>Bacillati</taxon>
        <taxon>Actinomycetota</taxon>
        <taxon>Actinomycetes</taxon>
        <taxon>Micrococcales</taxon>
        <taxon>Micrococcaceae</taxon>
        <taxon>Kocuria</taxon>
    </lineage>
</organism>
<feature type="transmembrane region" description="Helical" evidence="5">
    <location>
        <begin position="25"/>
        <end position="57"/>
    </location>
</feature>
<reference evidence="6 7" key="1">
    <citation type="submission" date="2019-12" db="EMBL/GenBank/DDBJ databases">
        <authorList>
            <person name="Shi Y."/>
        </authorList>
    </citation>
    <scope>NUCLEOTIDE SEQUENCE [LARGE SCALE GENOMIC DNA]</scope>
    <source>
        <strain evidence="6 7">JCM 17929</strain>
    </source>
</reference>
<evidence type="ECO:0000313" key="7">
    <source>
        <dbReference type="Proteomes" id="UP000436989"/>
    </source>
</evidence>
<dbReference type="Proteomes" id="UP000436989">
    <property type="component" value="Unassembled WGS sequence"/>
</dbReference>
<dbReference type="PANTHER" id="PTHR33514">
    <property type="entry name" value="PROTEIN ABCI12, CHLOROPLASTIC"/>
    <property type="match status" value="1"/>
</dbReference>
<feature type="transmembrane region" description="Helical" evidence="5">
    <location>
        <begin position="99"/>
        <end position="122"/>
    </location>
</feature>
<evidence type="ECO:0000256" key="4">
    <source>
        <dbReference type="ARBA" id="ARBA00023136"/>
    </source>
</evidence>
<evidence type="ECO:0000256" key="1">
    <source>
        <dbReference type="ARBA" id="ARBA00004141"/>
    </source>
</evidence>
<dbReference type="CDD" id="cd16914">
    <property type="entry name" value="EcfT"/>
    <property type="match status" value="1"/>
</dbReference>
<keyword evidence="4 5" id="KW-0472">Membrane</keyword>
<keyword evidence="7" id="KW-1185">Reference proteome</keyword>
<dbReference type="AlphaFoldDB" id="A0A6N8GLN0"/>
<feature type="transmembrane region" description="Helical" evidence="5">
    <location>
        <begin position="69"/>
        <end position="87"/>
    </location>
</feature>
<evidence type="ECO:0000256" key="3">
    <source>
        <dbReference type="ARBA" id="ARBA00022989"/>
    </source>
</evidence>